<keyword evidence="2" id="KW-1185">Reference proteome</keyword>
<evidence type="ECO:0000313" key="2">
    <source>
        <dbReference type="Proteomes" id="UP000694428"/>
    </source>
</evidence>
<protein>
    <submittedName>
        <fullName evidence="1">Uncharacterized protein</fullName>
    </submittedName>
</protein>
<dbReference type="AlphaFoldDB" id="A0A8C9FW35"/>
<proteinExistence type="predicted"/>
<reference evidence="1" key="1">
    <citation type="submission" date="2025-08" db="UniProtKB">
        <authorList>
            <consortium name="Ensembl"/>
        </authorList>
    </citation>
    <scope>IDENTIFICATION</scope>
</reference>
<dbReference type="Ensembl" id="ENSPSTT00000021353.1">
    <property type="protein sequence ID" value="ENSPSTP00000020364.1"/>
    <property type="gene ID" value="ENSPSTG00000014762.1"/>
</dbReference>
<evidence type="ECO:0000313" key="1">
    <source>
        <dbReference type="Ensembl" id="ENSPSTP00000020364.1"/>
    </source>
</evidence>
<organism evidence="1 2">
    <name type="scientific">Pavo cristatus</name>
    <name type="common">Indian peafowl</name>
    <name type="synonym">Blue peafowl</name>
    <dbReference type="NCBI Taxonomy" id="9049"/>
    <lineage>
        <taxon>Eukaryota</taxon>
        <taxon>Metazoa</taxon>
        <taxon>Chordata</taxon>
        <taxon>Craniata</taxon>
        <taxon>Vertebrata</taxon>
        <taxon>Euteleostomi</taxon>
        <taxon>Archelosauria</taxon>
        <taxon>Archosauria</taxon>
        <taxon>Dinosauria</taxon>
        <taxon>Saurischia</taxon>
        <taxon>Theropoda</taxon>
        <taxon>Coelurosauria</taxon>
        <taxon>Aves</taxon>
        <taxon>Neognathae</taxon>
        <taxon>Galloanserae</taxon>
        <taxon>Galliformes</taxon>
        <taxon>Phasianidae</taxon>
        <taxon>Phasianinae</taxon>
        <taxon>Pavo</taxon>
    </lineage>
</organism>
<sequence>KERNITGLFLGIPHAAALIWSITGMAEHPPTGFWSSWGRIASSVLPRVYFSHHPQRGHIQFSSLLKFN</sequence>
<dbReference type="Proteomes" id="UP000694428">
    <property type="component" value="Unplaced"/>
</dbReference>
<name>A0A8C9FW35_PAVCR</name>
<reference evidence="1" key="2">
    <citation type="submission" date="2025-09" db="UniProtKB">
        <authorList>
            <consortium name="Ensembl"/>
        </authorList>
    </citation>
    <scope>IDENTIFICATION</scope>
</reference>
<accession>A0A8C9FW35</accession>